<evidence type="ECO:0000313" key="3">
    <source>
        <dbReference type="Proteomes" id="UP000254101"/>
    </source>
</evidence>
<evidence type="ECO:0000313" key="2">
    <source>
        <dbReference type="EMBL" id="RDS77666.1"/>
    </source>
</evidence>
<dbReference type="EMBL" id="QRBB01000001">
    <property type="protein sequence ID" value="RDS77666.1"/>
    <property type="molecule type" value="Genomic_DNA"/>
</dbReference>
<comment type="caution">
    <text evidence="2">The sequence shown here is derived from an EMBL/GenBank/DDBJ whole genome shotgun (WGS) entry which is preliminary data.</text>
</comment>
<dbReference type="InterPro" id="IPR038444">
    <property type="entry name" value="DUF465_sf"/>
</dbReference>
<dbReference type="Proteomes" id="UP000254101">
    <property type="component" value="Unassembled WGS sequence"/>
</dbReference>
<feature type="region of interest" description="Disordered" evidence="1">
    <location>
        <begin position="1"/>
        <end position="40"/>
    </location>
</feature>
<accession>A0A395LKW0</accession>
<name>A0A395LKW0_9SPHN</name>
<organism evidence="2 3">
    <name type="scientific">Alteriqipengyuania lutimaris</name>
    <dbReference type="NCBI Taxonomy" id="1538146"/>
    <lineage>
        <taxon>Bacteria</taxon>
        <taxon>Pseudomonadati</taxon>
        <taxon>Pseudomonadota</taxon>
        <taxon>Alphaproteobacteria</taxon>
        <taxon>Sphingomonadales</taxon>
        <taxon>Erythrobacteraceae</taxon>
        <taxon>Alteriqipengyuania</taxon>
    </lineage>
</organism>
<dbReference type="AlphaFoldDB" id="A0A395LKW0"/>
<proteinExistence type="predicted"/>
<reference evidence="2 3" key="1">
    <citation type="submission" date="2018-07" db="EMBL/GenBank/DDBJ databases">
        <title>Erythrobacter nanhaiensis sp. nov., a novel member of the genus Erythrobacter isolated from the South China Sea.</title>
        <authorList>
            <person name="Chen X."/>
            <person name="Liu J."/>
        </authorList>
    </citation>
    <scope>NUCLEOTIDE SEQUENCE [LARGE SCALE GENOMIC DNA]</scope>
    <source>
        <strain evidence="2 3">S-5</strain>
    </source>
</reference>
<dbReference type="Gene3D" id="6.10.280.50">
    <property type="match status" value="1"/>
</dbReference>
<dbReference type="InterPro" id="IPR007420">
    <property type="entry name" value="DUF465"/>
</dbReference>
<dbReference type="Pfam" id="PF04325">
    <property type="entry name" value="DUF465"/>
    <property type="match status" value="1"/>
</dbReference>
<gene>
    <name evidence="2" type="ORF">DL238_08660</name>
</gene>
<keyword evidence="3" id="KW-1185">Reference proteome</keyword>
<sequence>MARAGEFQLDLWPPGDEIAGTPKSPKQRRGPVHSHLDKLRHTHRRLDRAIDTMRAPARQEDRKRLKKMRLFVKDRIAALASTQTRSNA</sequence>
<protein>
    <submittedName>
        <fullName evidence="2">DUF465 domain-containing protein</fullName>
    </submittedName>
</protein>
<evidence type="ECO:0000256" key="1">
    <source>
        <dbReference type="SAM" id="MobiDB-lite"/>
    </source>
</evidence>